<evidence type="ECO:0000259" key="3">
    <source>
        <dbReference type="Pfam" id="PF13511"/>
    </source>
</evidence>
<evidence type="ECO:0000256" key="2">
    <source>
        <dbReference type="SAM" id="SignalP"/>
    </source>
</evidence>
<evidence type="ECO:0000256" key="1">
    <source>
        <dbReference type="SAM" id="MobiDB-lite"/>
    </source>
</evidence>
<keyword evidence="5" id="KW-1185">Reference proteome</keyword>
<gene>
    <name evidence="4" type="ORF">FKV23_15230</name>
</gene>
<dbReference type="Proteomes" id="UP000317199">
    <property type="component" value="Chromosome"/>
</dbReference>
<evidence type="ECO:0000313" key="5">
    <source>
        <dbReference type="Proteomes" id="UP000317199"/>
    </source>
</evidence>
<dbReference type="OrthoDB" id="5974779at2"/>
<dbReference type="AlphaFoldDB" id="A0A514BWX2"/>
<accession>A0A514BWX2</accession>
<protein>
    <submittedName>
        <fullName evidence="4">DUF4124 domain-containing protein</fullName>
    </submittedName>
</protein>
<dbReference type="KEGG" id="lyj:FKV23_15230"/>
<feature type="compositionally biased region" description="Pro residues" evidence="1">
    <location>
        <begin position="71"/>
        <end position="80"/>
    </location>
</feature>
<evidence type="ECO:0000313" key="4">
    <source>
        <dbReference type="EMBL" id="QDH71908.1"/>
    </source>
</evidence>
<sequence length="228" mass="24856">MWTLAALVLAGASAGSAQAGEVIIYRCTDTQGRLTLRDTPCAAGEKQQVQTMQKPTDPPSVATPPAAVTAAPPPPDPPPVQTVVLQPPRPMYECVTPDGDSYISDTPEGNPRWVPMWTLGYPVAVPGHRGGHDGFRADIGINTGRVDGRISIDQRHPRPPLATVAYPTGTWVRDACHPLPQQEVCSRLRDRRFELGRRYNSALQSERAEIDREQRGIDARLANDCRGH</sequence>
<name>A0A514BWX2_9GAMM</name>
<feature type="region of interest" description="Disordered" evidence="1">
    <location>
        <begin position="42"/>
        <end position="81"/>
    </location>
</feature>
<keyword evidence="2" id="KW-0732">Signal</keyword>
<feature type="chain" id="PRO_5021999958" evidence="2">
    <location>
        <begin position="20"/>
        <end position="228"/>
    </location>
</feature>
<reference evidence="4 5" key="1">
    <citation type="submission" date="2019-06" db="EMBL/GenBank/DDBJ databases">
        <title>Lysobacter alkalisoli sp. nov. isolated from saline-alkali soil.</title>
        <authorList>
            <person name="Sun J.-Q."/>
            <person name="Xu L."/>
        </authorList>
    </citation>
    <scope>NUCLEOTIDE SEQUENCE [LARGE SCALE GENOMIC DNA]</scope>
    <source>
        <strain evidence="4 5">SJ-36</strain>
    </source>
</reference>
<proteinExistence type="predicted"/>
<dbReference type="InterPro" id="IPR025392">
    <property type="entry name" value="DUF4124"/>
</dbReference>
<feature type="signal peptide" evidence="2">
    <location>
        <begin position="1"/>
        <end position="19"/>
    </location>
</feature>
<organism evidence="4 5">
    <name type="scientific">Marilutibacter alkalisoli</name>
    <dbReference type="NCBI Taxonomy" id="2591633"/>
    <lineage>
        <taxon>Bacteria</taxon>
        <taxon>Pseudomonadati</taxon>
        <taxon>Pseudomonadota</taxon>
        <taxon>Gammaproteobacteria</taxon>
        <taxon>Lysobacterales</taxon>
        <taxon>Lysobacteraceae</taxon>
        <taxon>Marilutibacter</taxon>
    </lineage>
</organism>
<feature type="domain" description="DUF4124" evidence="3">
    <location>
        <begin position="16"/>
        <end position="66"/>
    </location>
</feature>
<dbReference type="EMBL" id="CP041242">
    <property type="protein sequence ID" value="QDH71908.1"/>
    <property type="molecule type" value="Genomic_DNA"/>
</dbReference>
<dbReference type="Pfam" id="PF13511">
    <property type="entry name" value="DUF4124"/>
    <property type="match status" value="1"/>
</dbReference>